<evidence type="ECO:0008006" key="3">
    <source>
        <dbReference type="Google" id="ProtNLM"/>
    </source>
</evidence>
<accession>A0A5C5UW05</accession>
<reference evidence="1 2" key="1">
    <citation type="submission" date="2019-02" db="EMBL/GenBank/DDBJ databases">
        <title>Deep-cultivation of Planctomycetes and their phenomic and genomic characterization uncovers novel biology.</title>
        <authorList>
            <person name="Wiegand S."/>
            <person name="Jogler M."/>
            <person name="Boedeker C."/>
            <person name="Pinto D."/>
            <person name="Vollmers J."/>
            <person name="Rivas-Marin E."/>
            <person name="Kohn T."/>
            <person name="Peeters S.H."/>
            <person name="Heuer A."/>
            <person name="Rast P."/>
            <person name="Oberbeckmann S."/>
            <person name="Bunk B."/>
            <person name="Jeske O."/>
            <person name="Meyerdierks A."/>
            <person name="Storesund J.E."/>
            <person name="Kallscheuer N."/>
            <person name="Luecker S."/>
            <person name="Lage O.M."/>
            <person name="Pohl T."/>
            <person name="Merkel B.J."/>
            <person name="Hornburger P."/>
            <person name="Mueller R.-W."/>
            <person name="Bruemmer F."/>
            <person name="Labrenz M."/>
            <person name="Spormann A.M."/>
            <person name="Op Den Camp H."/>
            <person name="Overmann J."/>
            <person name="Amann R."/>
            <person name="Jetten M.S.M."/>
            <person name="Mascher T."/>
            <person name="Medema M.H."/>
            <person name="Devos D.P."/>
            <person name="Kaster A.-K."/>
            <person name="Ovreas L."/>
            <person name="Rohde M."/>
            <person name="Galperin M.Y."/>
            <person name="Jogler C."/>
        </authorList>
    </citation>
    <scope>NUCLEOTIDE SEQUENCE [LARGE SCALE GENOMIC DNA]</scope>
    <source>
        <strain evidence="1 2">Enr8</strain>
    </source>
</reference>
<keyword evidence="2" id="KW-1185">Reference proteome</keyword>
<name>A0A5C5UW05_9BACT</name>
<dbReference type="Proteomes" id="UP000318878">
    <property type="component" value="Unassembled WGS sequence"/>
</dbReference>
<evidence type="ECO:0000313" key="1">
    <source>
        <dbReference type="EMBL" id="TWT29737.1"/>
    </source>
</evidence>
<organism evidence="1 2">
    <name type="scientific">Blastopirellula retiformator</name>
    <dbReference type="NCBI Taxonomy" id="2527970"/>
    <lineage>
        <taxon>Bacteria</taxon>
        <taxon>Pseudomonadati</taxon>
        <taxon>Planctomycetota</taxon>
        <taxon>Planctomycetia</taxon>
        <taxon>Pirellulales</taxon>
        <taxon>Pirellulaceae</taxon>
        <taxon>Blastopirellula</taxon>
    </lineage>
</organism>
<evidence type="ECO:0000313" key="2">
    <source>
        <dbReference type="Proteomes" id="UP000318878"/>
    </source>
</evidence>
<proteinExistence type="predicted"/>
<comment type="caution">
    <text evidence="1">The sequence shown here is derived from an EMBL/GenBank/DDBJ whole genome shotgun (WGS) entry which is preliminary data.</text>
</comment>
<protein>
    <recommendedName>
        <fullName evidence="3">Ankyrin repeats (3 copies)</fullName>
    </recommendedName>
</protein>
<dbReference type="EMBL" id="SJPF01000007">
    <property type="protein sequence ID" value="TWT29737.1"/>
    <property type="molecule type" value="Genomic_DNA"/>
</dbReference>
<sequence length="73" mass="7870">MITPCQVVETNDLDEIYGLVAAGADVNAKGRTRNRQTWPVTQVSDARGFGMCDILAFDLKVSSFIGTSAECTN</sequence>
<dbReference type="AlphaFoldDB" id="A0A5C5UW05"/>
<gene>
    <name evidence="1" type="ORF">Enr8_49250</name>
</gene>